<dbReference type="GO" id="GO:0008757">
    <property type="term" value="F:S-adenosylmethionine-dependent methyltransferase activity"/>
    <property type="evidence" value="ECO:0007669"/>
    <property type="project" value="InterPro"/>
</dbReference>
<sequence length="347" mass="37613">MNSPPNSMNDVRSSATSAEGDRPILSLVSAGLTSIWRCPRCRGALACSKATLDCRTCGHSYGQVDGIPDLRIPGESWIDFEEDLATAREIAALDLPLEDLVRAVYARRSGWDEDLVGMRTRQVLAAPERLHGDISGWLAEATSQDVWLDLGCGPGMLLAAAADMKRPGLGIGVDVSMTWLVVAKRLILAHGGRPILAAGLGEALPLADGTLSGVVSLDVIEHVDRPDAYLREIDRVTRPGGRLALSTPNRFSLAPEPHVMVWGVGLLPHRYEARYVAWRSGKSYVSTCLMGSIGLRRILKRCTNFAARIIIPPVPEMRSDAFPPPRPNSPASTTAFRAQWRCARSSC</sequence>
<dbReference type="EMBL" id="CP066026">
    <property type="protein sequence ID" value="QQB87518.1"/>
    <property type="molecule type" value="Genomic_DNA"/>
</dbReference>
<keyword evidence="2" id="KW-0808">Transferase</keyword>
<dbReference type="Proteomes" id="UP000596117">
    <property type="component" value="Chromosome"/>
</dbReference>
<dbReference type="InterPro" id="IPR013216">
    <property type="entry name" value="Methyltransf_11"/>
</dbReference>
<evidence type="ECO:0000313" key="3">
    <source>
        <dbReference type="EMBL" id="QQB87518.1"/>
    </source>
</evidence>
<dbReference type="CDD" id="cd02440">
    <property type="entry name" value="AdoMet_MTases"/>
    <property type="match status" value="1"/>
</dbReference>
<dbReference type="SUPFAM" id="SSF158997">
    <property type="entry name" value="Trm112p-like"/>
    <property type="match status" value="1"/>
</dbReference>
<dbReference type="GO" id="GO:0032259">
    <property type="term" value="P:methylation"/>
    <property type="evidence" value="ECO:0007669"/>
    <property type="project" value="UniProtKB-KW"/>
</dbReference>
<reference evidence="3 5" key="2">
    <citation type="submission" date="2020-12" db="EMBL/GenBank/DDBJ databases">
        <title>FDA dAtabase for Regulatory Grade micrObial Sequences (FDA-ARGOS): Supporting development and validation of Infectious Disease Dx tests.</title>
        <authorList>
            <person name="Kerrigan L."/>
            <person name="Long C."/>
            <person name="Tallon L."/>
            <person name="Sadzewicz L."/>
            <person name="Zhao X."/>
            <person name="Boylan J."/>
            <person name="Ott S."/>
            <person name="Bowen H."/>
            <person name="Vavikolanu K."/>
            <person name="Mehta A."/>
            <person name="Aluvathingal J."/>
            <person name="Nadendla S."/>
            <person name="Yan Y."/>
            <person name="Sichtig H."/>
        </authorList>
    </citation>
    <scope>NUCLEOTIDE SEQUENCE [LARGE SCALE GENOMIC DNA]</scope>
    <source>
        <strain evidence="3 5">FDAARGOS_1026</strain>
    </source>
</reference>
<name>A0A410NZ15_BREDI</name>
<evidence type="ECO:0000313" key="4">
    <source>
        <dbReference type="Proteomes" id="UP000287388"/>
    </source>
</evidence>
<dbReference type="KEGG" id="bdm:EQG53_12440"/>
<keyword evidence="2" id="KW-0489">Methyltransferase</keyword>
<dbReference type="Gene3D" id="3.40.50.150">
    <property type="entry name" value="Vaccinia Virus protein VP39"/>
    <property type="match status" value="1"/>
</dbReference>
<evidence type="ECO:0000313" key="5">
    <source>
        <dbReference type="Proteomes" id="UP000596117"/>
    </source>
</evidence>
<evidence type="ECO:0000259" key="1">
    <source>
        <dbReference type="Pfam" id="PF08241"/>
    </source>
</evidence>
<evidence type="ECO:0000313" key="2">
    <source>
        <dbReference type="EMBL" id="QAT15099.1"/>
    </source>
</evidence>
<dbReference type="EMBL" id="CP035093">
    <property type="protein sequence ID" value="QAT15099.1"/>
    <property type="molecule type" value="Genomic_DNA"/>
</dbReference>
<dbReference type="Proteomes" id="UP000287388">
    <property type="component" value="Chromosome"/>
</dbReference>
<proteinExistence type="predicted"/>
<organism evidence="2 4">
    <name type="scientific">Brevundimonas diminuta</name>
    <name type="common">Pseudomonas diminuta</name>
    <dbReference type="NCBI Taxonomy" id="293"/>
    <lineage>
        <taxon>Bacteria</taxon>
        <taxon>Pseudomonadati</taxon>
        <taxon>Pseudomonadota</taxon>
        <taxon>Alphaproteobacteria</taxon>
        <taxon>Caulobacterales</taxon>
        <taxon>Caulobacteraceae</taxon>
        <taxon>Brevundimonas</taxon>
    </lineage>
</organism>
<keyword evidence="5" id="KW-1185">Reference proteome</keyword>
<dbReference type="Pfam" id="PF08241">
    <property type="entry name" value="Methyltransf_11"/>
    <property type="match status" value="1"/>
</dbReference>
<accession>A0A410NZ15</accession>
<reference evidence="2 4" key="1">
    <citation type="submission" date="2019-01" db="EMBL/GenBank/DDBJ databases">
        <title>Brevundimonas diminuta Genome sequencing and assembly.</title>
        <authorList>
            <person name="Chen H."/>
        </authorList>
    </citation>
    <scope>NUCLEOTIDE SEQUENCE [LARGE SCALE GENOMIC DNA]</scope>
    <source>
        <strain evidence="2">ATCC</strain>
        <strain evidence="4">ATCC(B) 19146</strain>
    </source>
</reference>
<protein>
    <submittedName>
        <fullName evidence="2">Class I SAM-dependent methyltransferase</fullName>
    </submittedName>
</protein>
<dbReference type="SUPFAM" id="SSF53335">
    <property type="entry name" value="S-adenosyl-L-methionine-dependent methyltransferases"/>
    <property type="match status" value="1"/>
</dbReference>
<gene>
    <name evidence="2" type="ORF">EQG53_12440</name>
    <name evidence="3" type="ORF">I6H83_10010</name>
</gene>
<feature type="domain" description="Methyltransferase type 11" evidence="1">
    <location>
        <begin position="148"/>
        <end position="244"/>
    </location>
</feature>
<dbReference type="InterPro" id="IPR029063">
    <property type="entry name" value="SAM-dependent_MTases_sf"/>
</dbReference>
<dbReference type="AlphaFoldDB" id="A0A410NZ15"/>
<dbReference type="RefSeq" id="WP_128720096.1">
    <property type="nucleotide sequence ID" value="NZ_BJNC01000026.1"/>
</dbReference>